<protein>
    <submittedName>
        <fullName evidence="1">Uncharacterized protein</fullName>
    </submittedName>
</protein>
<reference evidence="1 2" key="1">
    <citation type="submission" date="2017-05" db="EMBL/GenBank/DDBJ databases">
        <title>Lactobacillus nurukis nov., sp. nov., isolated from nuruk.</title>
        <authorList>
            <person name="Kim S.-J."/>
        </authorList>
    </citation>
    <scope>NUCLEOTIDE SEQUENCE [LARGE SCALE GENOMIC DNA]</scope>
    <source>
        <strain evidence="1 2">SYF10-1a</strain>
    </source>
</reference>
<name>A0A2N7ASM1_9LACO</name>
<dbReference type="Proteomes" id="UP000235649">
    <property type="component" value="Unassembled WGS sequence"/>
</dbReference>
<dbReference type="OrthoDB" id="2322311at2"/>
<accession>A0A2N7ASM1</accession>
<proteinExistence type="predicted"/>
<organism evidence="1 2">
    <name type="scientific">Companilactobacillus nuruki</name>
    <dbReference type="NCBI Taxonomy" id="1993540"/>
    <lineage>
        <taxon>Bacteria</taxon>
        <taxon>Bacillati</taxon>
        <taxon>Bacillota</taxon>
        <taxon>Bacilli</taxon>
        <taxon>Lactobacillales</taxon>
        <taxon>Lactobacillaceae</taxon>
        <taxon>Companilactobacillus</taxon>
    </lineage>
</organism>
<keyword evidence="2" id="KW-1185">Reference proteome</keyword>
<dbReference type="RefSeq" id="WP_102196715.1">
    <property type="nucleotide sequence ID" value="NZ_NIPR01000043.1"/>
</dbReference>
<dbReference type="EMBL" id="NIPR01000043">
    <property type="protein sequence ID" value="PMD68350.1"/>
    <property type="molecule type" value="Genomic_DNA"/>
</dbReference>
<sequence length="104" mass="11825">MKKKILIVAGLSIVSAGSMLMVKSLIKYLKNKTVNKEREKLESYVDKYLQGNEKLLEFVGTLSDEQVKELIGILESLQKEKNQLKIKAPVFPKYLEKKVTNLIG</sequence>
<evidence type="ECO:0000313" key="1">
    <source>
        <dbReference type="EMBL" id="PMD68350.1"/>
    </source>
</evidence>
<evidence type="ECO:0000313" key="2">
    <source>
        <dbReference type="Proteomes" id="UP000235649"/>
    </source>
</evidence>
<gene>
    <name evidence="1" type="ORF">CBP76_09860</name>
</gene>
<dbReference type="AlphaFoldDB" id="A0A2N7ASM1"/>
<comment type="caution">
    <text evidence="1">The sequence shown here is derived from an EMBL/GenBank/DDBJ whole genome shotgun (WGS) entry which is preliminary data.</text>
</comment>